<feature type="compositionally biased region" description="Polar residues" evidence="1">
    <location>
        <begin position="350"/>
        <end position="359"/>
    </location>
</feature>
<evidence type="ECO:0000259" key="3">
    <source>
        <dbReference type="Pfam" id="PF19427"/>
    </source>
</evidence>
<dbReference type="GO" id="GO:0045176">
    <property type="term" value="P:apical protein localization"/>
    <property type="evidence" value="ECO:0007669"/>
    <property type="project" value="TreeGrafter"/>
</dbReference>
<reference evidence="4" key="2">
    <citation type="submission" date="2025-08" db="UniProtKB">
        <authorList>
            <consortium name="Ensembl"/>
        </authorList>
    </citation>
    <scope>IDENTIFICATION</scope>
</reference>
<dbReference type="InterPro" id="IPR031938">
    <property type="entry name" value="INSC_LBD"/>
</dbReference>
<feature type="compositionally biased region" description="Low complexity" evidence="1">
    <location>
        <begin position="487"/>
        <end position="502"/>
    </location>
</feature>
<feature type="compositionally biased region" description="Basic residues" evidence="1">
    <location>
        <begin position="446"/>
        <end position="455"/>
    </location>
</feature>
<dbReference type="GO" id="GO:0019904">
    <property type="term" value="F:protein domain specific binding"/>
    <property type="evidence" value="ECO:0007669"/>
    <property type="project" value="Ensembl"/>
</dbReference>
<feature type="compositionally biased region" description="Low complexity" evidence="1">
    <location>
        <begin position="395"/>
        <end position="405"/>
    </location>
</feature>
<dbReference type="PANTHER" id="PTHR21386:SF0">
    <property type="entry name" value="PROTEIN INSCUTEABLE HOMOLOG"/>
    <property type="match status" value="1"/>
</dbReference>
<feature type="region of interest" description="Disordered" evidence="1">
    <location>
        <begin position="334"/>
        <end position="359"/>
    </location>
</feature>
<sequence length="749" mass="82440">MSMAFLAYPVQRMHLIQVDSVQRWMEDLKLMTDCECMCILQSKPISLEEDAQSEFSLSSEHSACDNLQLLLKRAWIISTELTRIVQKLEKNRWQRVHSMTVRVNCHVRSMINEYNTFKRNSWEEMHQYEKMLVEKCSELTTVTERCIQIEDEQILKSMKSCINDALTTVAQYFGQLIELALTHEIKNLVREIDTSDNLYSAESATSNLFSLTQEGSHLCRIIAKEGGIVALFKICRQDCFRCLYPQTLRTLASVCCVEEGIQQLEKVDGILCLADILTDNTHSQATHAEAAAVIAQITSPQLTITHHLSSFLENMEEIVTALLSMAPKKAAARSSSAIASKRPIRGPSQALRSPSSNQPVGRVQSLVASMAGDPAALSRFAADLDVFLQHRSAQPSTSRRPPSSTMVASPASPSSSEDGGEGTSQQGLMVNPQLSQSPDLPAMRSQPRRSGRLTRRATEKSAPLAVSTRRRTPARSPADVASGSGISRVVSMQSVSVPSQQDPDSESSIEDSLPVPARKSLGGKRRRKKASRKRAKRRKDDSSSSLSELCQEATSGEVFLLASAALANITFFDTIACEMLLQLDAMNILIAACGDKQRVDSPYSRDQVVTILANMSVLDQCASEIIQGNGVQVLMEMLFEKSSSGNSPEVAACERVQQKAAVTLARLSRDPEVAHAAINLSCIPRLIELCRSPTKRNNSDSVLVACLAALRRLAVISPDGLQESDFQQLVKPRLVDSFLLCTNMEESFV</sequence>
<dbReference type="GO" id="GO:0008093">
    <property type="term" value="F:cytoskeletal anchor activity"/>
    <property type="evidence" value="ECO:0007669"/>
    <property type="project" value="TreeGrafter"/>
</dbReference>
<dbReference type="GO" id="GO:0045179">
    <property type="term" value="C:apical cortex"/>
    <property type="evidence" value="ECO:0007669"/>
    <property type="project" value="TreeGrafter"/>
</dbReference>
<dbReference type="InterPro" id="IPR011989">
    <property type="entry name" value="ARM-like"/>
</dbReference>
<dbReference type="Gene3D" id="1.25.10.10">
    <property type="entry name" value="Leucine-rich Repeat Variant"/>
    <property type="match status" value="2"/>
</dbReference>
<evidence type="ECO:0000313" key="4">
    <source>
        <dbReference type="Ensembl" id="ENSPMRP00000000176.1"/>
    </source>
</evidence>
<dbReference type="Pfam" id="PF16748">
    <property type="entry name" value="INSC_LBD"/>
    <property type="match status" value="1"/>
</dbReference>
<gene>
    <name evidence="4" type="primary">INSC</name>
</gene>
<evidence type="ECO:0000313" key="5">
    <source>
        <dbReference type="Proteomes" id="UP000472272"/>
    </source>
</evidence>
<dbReference type="GO" id="GO:0009786">
    <property type="term" value="P:regulation of asymmetric cell division"/>
    <property type="evidence" value="ECO:0007669"/>
    <property type="project" value="TreeGrafter"/>
</dbReference>
<dbReference type="GO" id="GO:0031647">
    <property type="term" value="P:regulation of protein stability"/>
    <property type="evidence" value="ECO:0007669"/>
    <property type="project" value="Ensembl"/>
</dbReference>
<dbReference type="Ensembl" id="ENSPMRT00000000185.1">
    <property type="protein sequence ID" value="ENSPMRP00000000176.1"/>
    <property type="gene ID" value="ENSPMRG00000000119.1"/>
</dbReference>
<dbReference type="GeneTree" id="ENSGT00390000001511"/>
<proteinExistence type="predicted"/>
<dbReference type="SMART" id="SM00185">
    <property type="entry name" value="ARM"/>
    <property type="match status" value="3"/>
</dbReference>
<feature type="compositionally biased region" description="Basic residues" evidence="1">
    <location>
        <begin position="521"/>
        <end position="537"/>
    </location>
</feature>
<accession>A0A670HL17</accession>
<dbReference type="Proteomes" id="UP000472272">
    <property type="component" value="Chromosome 1"/>
</dbReference>
<organism evidence="4 5">
    <name type="scientific">Podarcis muralis</name>
    <name type="common">Wall lizard</name>
    <name type="synonym">Lacerta muralis</name>
    <dbReference type="NCBI Taxonomy" id="64176"/>
    <lineage>
        <taxon>Eukaryota</taxon>
        <taxon>Metazoa</taxon>
        <taxon>Chordata</taxon>
        <taxon>Craniata</taxon>
        <taxon>Vertebrata</taxon>
        <taxon>Euteleostomi</taxon>
        <taxon>Lepidosauria</taxon>
        <taxon>Squamata</taxon>
        <taxon>Bifurcata</taxon>
        <taxon>Unidentata</taxon>
        <taxon>Episquamata</taxon>
        <taxon>Laterata</taxon>
        <taxon>Lacertibaenia</taxon>
        <taxon>Lacertidae</taxon>
        <taxon>Podarcis</taxon>
    </lineage>
</organism>
<dbReference type="GO" id="GO:0032991">
    <property type="term" value="C:protein-containing complex"/>
    <property type="evidence" value="ECO:0007669"/>
    <property type="project" value="Ensembl"/>
</dbReference>
<dbReference type="InterPro" id="IPR039921">
    <property type="entry name" value="Inscuteable"/>
</dbReference>
<dbReference type="GO" id="GO:0005886">
    <property type="term" value="C:plasma membrane"/>
    <property type="evidence" value="ECO:0007669"/>
    <property type="project" value="Ensembl"/>
</dbReference>
<dbReference type="GO" id="GO:0000132">
    <property type="term" value="P:establishment of mitotic spindle orientation"/>
    <property type="evidence" value="ECO:0007669"/>
    <property type="project" value="TreeGrafter"/>
</dbReference>
<evidence type="ECO:0000256" key="1">
    <source>
        <dbReference type="SAM" id="MobiDB-lite"/>
    </source>
</evidence>
<dbReference type="AlphaFoldDB" id="A0A670HL17"/>
<name>A0A670HL17_PODMU</name>
<dbReference type="PANTHER" id="PTHR21386">
    <property type="entry name" value="INSCUTEABLE"/>
    <property type="match status" value="1"/>
</dbReference>
<dbReference type="CDD" id="cd21966">
    <property type="entry name" value="INSC_LBD"/>
    <property type="match status" value="1"/>
</dbReference>
<dbReference type="InterPro" id="IPR000225">
    <property type="entry name" value="Armadillo"/>
</dbReference>
<reference evidence="4 5" key="1">
    <citation type="journal article" date="2019" name="Proc. Natl. Acad. Sci. U.S.A.">
        <title>Regulatory changes in pterin and carotenoid genes underlie balanced color polymorphisms in the wall lizard.</title>
        <authorList>
            <person name="Andrade P."/>
            <person name="Pinho C."/>
            <person name="Perez I de Lanuza G."/>
            <person name="Afonso S."/>
            <person name="Brejcha J."/>
            <person name="Rubin C.J."/>
            <person name="Wallerman O."/>
            <person name="Pereira P."/>
            <person name="Sabatino S.J."/>
            <person name="Bellati A."/>
            <person name="Pellitteri-Rosa D."/>
            <person name="Bosakova Z."/>
            <person name="Bunikis I."/>
            <person name="Carretero M.A."/>
            <person name="Feiner N."/>
            <person name="Marsik P."/>
            <person name="Pauperio F."/>
            <person name="Salvi D."/>
            <person name="Soler L."/>
            <person name="While G.M."/>
            <person name="Uller T."/>
            <person name="Font E."/>
            <person name="Andersson L."/>
            <person name="Carneiro M."/>
        </authorList>
    </citation>
    <scope>NUCLEOTIDE SEQUENCE</scope>
</reference>
<feature type="domain" description="Protein inscuteable homologue C-terminal" evidence="3">
    <location>
        <begin position="543"/>
        <end position="749"/>
    </location>
</feature>
<dbReference type="GO" id="GO:0008356">
    <property type="term" value="P:asymmetric cell division"/>
    <property type="evidence" value="ECO:0007669"/>
    <property type="project" value="InterPro"/>
</dbReference>
<protein>
    <submittedName>
        <fullName evidence="4">INSC spindle orientation adaptor protein</fullName>
    </submittedName>
</protein>
<feature type="compositionally biased region" description="Polar residues" evidence="1">
    <location>
        <begin position="411"/>
        <end position="438"/>
    </location>
</feature>
<keyword evidence="5" id="KW-1185">Reference proteome</keyword>
<dbReference type="Pfam" id="PF19427">
    <property type="entry name" value="Insc_C"/>
    <property type="match status" value="2"/>
</dbReference>
<reference evidence="4" key="3">
    <citation type="submission" date="2025-09" db="UniProtKB">
        <authorList>
            <consortium name="Ensembl"/>
        </authorList>
    </citation>
    <scope>IDENTIFICATION</scope>
</reference>
<dbReference type="SUPFAM" id="SSF48371">
    <property type="entry name" value="ARM repeat"/>
    <property type="match status" value="2"/>
</dbReference>
<dbReference type="InterPro" id="IPR038205">
    <property type="entry name" value="INSC_LBD_sf"/>
</dbReference>
<dbReference type="OMA" id="SAITERC"/>
<feature type="region of interest" description="Disordered" evidence="1">
    <location>
        <begin position="391"/>
        <end position="547"/>
    </location>
</feature>
<feature type="domain" description="Protein inscuteable homologue LGN-binding" evidence="2">
    <location>
        <begin position="16"/>
        <end position="61"/>
    </location>
</feature>
<dbReference type="Gene3D" id="6.20.200.10">
    <property type="entry name" value="Inscuteable LGN-binding domain"/>
    <property type="match status" value="1"/>
</dbReference>
<dbReference type="InterPro" id="IPR016024">
    <property type="entry name" value="ARM-type_fold"/>
</dbReference>
<dbReference type="InterPro" id="IPR045789">
    <property type="entry name" value="Insc_C"/>
</dbReference>
<evidence type="ECO:0000259" key="2">
    <source>
        <dbReference type="Pfam" id="PF16748"/>
    </source>
</evidence>
<feature type="domain" description="Protein inscuteable homologue C-terminal" evidence="3">
    <location>
        <begin position="73"/>
        <end position="327"/>
    </location>
</feature>